<dbReference type="STRING" id="33528.ENSGAFP00000004819"/>
<feature type="compositionally biased region" description="Polar residues" evidence="1">
    <location>
        <begin position="330"/>
        <end position="371"/>
    </location>
</feature>
<sequence>MTLLLRAVLNSLETAGSDMMRRRGRLWSQRQEGQLLPGSLQLQVTDTDSKCDAVGVGARVSAYVQDILSSLLQSTPPPPSLDIPAVFGSQKARVTEFDDTPGVSCSLLLAEAYGRFCLLETNFTFSLPTMNLCSLMLQLRPSVGVHFLCILLLLSIYFTALAASVSGNEMTSKNGTAEGFSNSSVAVDTDHLHPSPAAEPVGTSQTVLQSTKTTSEAPATPLSTKTLAKKVLSTTTPMSTKPPSATQTPTLPPTKPSSATQTPTLPPTKPPSANQTPTLPPTKTSSATPTLTSLPTKAPTTSKAVENPPKANATITILPTGKKSSSSSSVVPTQKLTTRKSTLSPTSLSTEATAMSPSRTTTSGGRNKSAASATRVPVVEVAGAALTRQLVDTASLLAVLLFGLLFFLVTVAVFVTQAYESYRRKDYTQVDYLINGMYSDSG</sequence>
<gene>
    <name evidence="3" type="ORF">CCH79_00016578</name>
</gene>
<feature type="compositionally biased region" description="Polar residues" evidence="1">
    <location>
        <begin position="202"/>
        <end position="226"/>
    </location>
</feature>
<feature type="region of interest" description="Disordered" evidence="1">
    <location>
        <begin position="186"/>
        <end position="371"/>
    </location>
</feature>
<feature type="transmembrane region" description="Helical" evidence="2">
    <location>
        <begin position="396"/>
        <end position="415"/>
    </location>
</feature>
<evidence type="ECO:0000313" key="3">
    <source>
        <dbReference type="EMBL" id="PWA19929.1"/>
    </source>
</evidence>
<feature type="compositionally biased region" description="Low complexity" evidence="1">
    <location>
        <begin position="233"/>
        <end position="246"/>
    </location>
</feature>
<dbReference type="EMBL" id="NHOQ01002041">
    <property type="protein sequence ID" value="PWA19929.1"/>
    <property type="molecule type" value="Genomic_DNA"/>
</dbReference>
<feature type="compositionally biased region" description="Low complexity" evidence="1">
    <location>
        <begin position="281"/>
        <end position="303"/>
    </location>
</feature>
<proteinExistence type="predicted"/>
<keyword evidence="2" id="KW-1133">Transmembrane helix</keyword>
<dbReference type="Pfam" id="PF17823">
    <property type="entry name" value="DUF5585"/>
    <property type="match status" value="1"/>
</dbReference>
<dbReference type="InterPro" id="IPR041056">
    <property type="entry name" value="DUF5585"/>
</dbReference>
<evidence type="ECO:0000256" key="1">
    <source>
        <dbReference type="SAM" id="MobiDB-lite"/>
    </source>
</evidence>
<evidence type="ECO:0000313" key="4">
    <source>
        <dbReference type="Proteomes" id="UP000250572"/>
    </source>
</evidence>
<dbReference type="AlphaFoldDB" id="A0A315V952"/>
<feature type="non-terminal residue" evidence="3">
    <location>
        <position position="442"/>
    </location>
</feature>
<name>A0A315V952_GAMAF</name>
<evidence type="ECO:0000256" key="2">
    <source>
        <dbReference type="SAM" id="Phobius"/>
    </source>
</evidence>
<keyword evidence="4" id="KW-1185">Reference proteome</keyword>
<comment type="caution">
    <text evidence="3">The sequence shown here is derived from an EMBL/GenBank/DDBJ whole genome shotgun (WGS) entry which is preliminary data.</text>
</comment>
<feature type="transmembrane region" description="Helical" evidence="2">
    <location>
        <begin position="145"/>
        <end position="165"/>
    </location>
</feature>
<protein>
    <submittedName>
        <fullName evidence="3">Uncharacterized protein</fullName>
    </submittedName>
</protein>
<accession>A0A315V952</accession>
<dbReference type="Proteomes" id="UP000250572">
    <property type="component" value="Unassembled WGS sequence"/>
</dbReference>
<keyword evidence="2" id="KW-0812">Transmembrane</keyword>
<reference evidence="3 4" key="1">
    <citation type="journal article" date="2018" name="G3 (Bethesda)">
        <title>A High-Quality Reference Genome for the Invasive Mosquitofish Gambusia affinis Using a Chicago Library.</title>
        <authorList>
            <person name="Hoffberg S.L."/>
            <person name="Troendle N.J."/>
            <person name="Glenn T.C."/>
            <person name="Mahmud O."/>
            <person name="Louha S."/>
            <person name="Chalopin D."/>
            <person name="Bennetzen J.L."/>
            <person name="Mauricio R."/>
        </authorList>
    </citation>
    <scope>NUCLEOTIDE SEQUENCE [LARGE SCALE GENOMIC DNA]</scope>
    <source>
        <strain evidence="3">NE01/NJP1002.9</strain>
        <tissue evidence="3">Muscle</tissue>
    </source>
</reference>
<keyword evidence="2" id="KW-0472">Membrane</keyword>
<organism evidence="3 4">
    <name type="scientific">Gambusia affinis</name>
    <name type="common">Western mosquitofish</name>
    <name type="synonym">Heterandria affinis</name>
    <dbReference type="NCBI Taxonomy" id="33528"/>
    <lineage>
        <taxon>Eukaryota</taxon>
        <taxon>Metazoa</taxon>
        <taxon>Chordata</taxon>
        <taxon>Craniata</taxon>
        <taxon>Vertebrata</taxon>
        <taxon>Euteleostomi</taxon>
        <taxon>Actinopterygii</taxon>
        <taxon>Neopterygii</taxon>
        <taxon>Teleostei</taxon>
        <taxon>Neoteleostei</taxon>
        <taxon>Acanthomorphata</taxon>
        <taxon>Ovalentaria</taxon>
        <taxon>Atherinomorphae</taxon>
        <taxon>Cyprinodontiformes</taxon>
        <taxon>Poeciliidae</taxon>
        <taxon>Poeciliinae</taxon>
        <taxon>Gambusia</taxon>
    </lineage>
</organism>